<dbReference type="InterPro" id="IPR058441">
    <property type="entry name" value="DUF8128"/>
</dbReference>
<dbReference type="STRING" id="1802727.A2937_03095"/>
<dbReference type="EMBL" id="MHUW01000022">
    <property type="protein sequence ID" value="OHA82791.1"/>
    <property type="molecule type" value="Genomic_DNA"/>
</dbReference>
<dbReference type="AlphaFoldDB" id="A0A1G2SEC5"/>
<feature type="domain" description="DUF8128" evidence="1">
    <location>
        <begin position="53"/>
        <end position="395"/>
    </location>
</feature>
<accession>A0A1G2SEC5</accession>
<protein>
    <recommendedName>
        <fullName evidence="1">DUF8128 domain-containing protein</fullName>
    </recommendedName>
</protein>
<evidence type="ECO:0000313" key="3">
    <source>
        <dbReference type="Proteomes" id="UP000177987"/>
    </source>
</evidence>
<proteinExistence type="predicted"/>
<evidence type="ECO:0000313" key="2">
    <source>
        <dbReference type="EMBL" id="OHA82791.1"/>
    </source>
</evidence>
<organism evidence="2 3">
    <name type="scientific">Candidatus Yonathbacteria bacterium RIFCSPLOWO2_01_FULL_47_33b</name>
    <dbReference type="NCBI Taxonomy" id="1802727"/>
    <lineage>
        <taxon>Bacteria</taxon>
        <taxon>Candidatus Yonathiibacteriota</taxon>
    </lineage>
</organism>
<comment type="caution">
    <text evidence="2">The sequence shown here is derived from an EMBL/GenBank/DDBJ whole genome shotgun (WGS) entry which is preliminary data.</text>
</comment>
<reference evidence="2 3" key="1">
    <citation type="journal article" date="2016" name="Nat. Commun.">
        <title>Thousands of microbial genomes shed light on interconnected biogeochemical processes in an aquifer system.</title>
        <authorList>
            <person name="Anantharaman K."/>
            <person name="Brown C.T."/>
            <person name="Hug L.A."/>
            <person name="Sharon I."/>
            <person name="Castelle C.J."/>
            <person name="Probst A.J."/>
            <person name="Thomas B.C."/>
            <person name="Singh A."/>
            <person name="Wilkins M.J."/>
            <person name="Karaoz U."/>
            <person name="Brodie E.L."/>
            <person name="Williams K.H."/>
            <person name="Hubbard S.S."/>
            <person name="Banfield J.F."/>
        </authorList>
    </citation>
    <scope>NUCLEOTIDE SEQUENCE [LARGE SCALE GENOMIC DNA]</scope>
</reference>
<gene>
    <name evidence="2" type="ORF">A2937_03095</name>
</gene>
<evidence type="ECO:0000259" key="1">
    <source>
        <dbReference type="Pfam" id="PF26449"/>
    </source>
</evidence>
<dbReference type="Proteomes" id="UP000177987">
    <property type="component" value="Unassembled WGS sequence"/>
</dbReference>
<name>A0A1G2SEC5_9BACT</name>
<sequence length="413" mass="48014">MDFIQVLGFDKLFVQTGMLLEQVFQWFPFWAPFLFGAVFWHEWVHYIQERHRSNMKWVILEVKLPKEIHKTPIAMEIVLNSLYQMGGSIVWWDKYWKGKVKDWFSLEMVSIEGHVKFFIRTPEIYKNVIEAQIYGQYPDIEIYEVPDYTRYVDYRGKEGEWEMVGIEYDLSKADPYPIKTYIDYGLDKEGVKEEFKTDPLTSVIEYLGSVGPGEQVWMQILVQSSSKRYKKKDGSKGDWKDEGKAIIDDLTKRNEKTPEGMPVFKMMMATKGENEVIAAIERSMSKLGFDCGIRALYLVKKDKFNPSNIKALGGLLRPFTAGSMNGFKPVLFTAGFDYPWNDFNGIRLTGLRKKQFNAYKQRSWFYKPRKLKPFVLTSEELATIYHFPGGVAQTPTFGRIASRKGEAPVNLPI</sequence>
<dbReference type="Pfam" id="PF26449">
    <property type="entry name" value="DUF8128"/>
    <property type="match status" value="1"/>
</dbReference>